<feature type="domain" description="O-GlcNAc transferase C-terminal" evidence="9">
    <location>
        <begin position="699"/>
        <end position="874"/>
    </location>
</feature>
<keyword evidence="5" id="KW-0808">Transferase</keyword>
<dbReference type="OrthoDB" id="238183at2"/>
<dbReference type="NCBIfam" id="TIGR03032">
    <property type="entry name" value="TIGR03032 family protein"/>
    <property type="match status" value="1"/>
</dbReference>
<dbReference type="Proteomes" id="UP000316598">
    <property type="component" value="Unassembled WGS sequence"/>
</dbReference>
<dbReference type="InterPro" id="IPR029489">
    <property type="entry name" value="OGT/SEC/SPY_C"/>
</dbReference>
<protein>
    <recommendedName>
        <fullName evidence="3">protein O-GlcNAc transferase</fullName>
        <ecNumber evidence="3">2.4.1.255</ecNumber>
    </recommendedName>
</protein>
<dbReference type="PANTHER" id="PTHR44998">
    <property type="match status" value="1"/>
</dbReference>
<feature type="repeat" description="TPR" evidence="8">
    <location>
        <begin position="417"/>
        <end position="450"/>
    </location>
</feature>
<dbReference type="GO" id="GO:0006493">
    <property type="term" value="P:protein O-linked glycosylation"/>
    <property type="evidence" value="ECO:0007669"/>
    <property type="project" value="TreeGrafter"/>
</dbReference>
<evidence type="ECO:0000256" key="6">
    <source>
        <dbReference type="ARBA" id="ARBA00022737"/>
    </source>
</evidence>
<comment type="similarity">
    <text evidence="2">Belongs to the glycosyltransferase 41 family. O-GlcNAc transferase subfamily.</text>
</comment>
<comment type="caution">
    <text evidence="11">The sequence shown here is derived from an EMBL/GenBank/DDBJ whole genome shotgun (WGS) entry which is preliminary data.</text>
</comment>
<evidence type="ECO:0000259" key="10">
    <source>
        <dbReference type="Pfam" id="PF16261"/>
    </source>
</evidence>
<dbReference type="PROSITE" id="PS50005">
    <property type="entry name" value="TPR"/>
    <property type="match status" value="2"/>
</dbReference>
<evidence type="ECO:0000256" key="3">
    <source>
        <dbReference type="ARBA" id="ARBA00011970"/>
    </source>
</evidence>
<evidence type="ECO:0000256" key="7">
    <source>
        <dbReference type="ARBA" id="ARBA00022803"/>
    </source>
</evidence>
<keyword evidence="12" id="KW-1185">Reference proteome</keyword>
<evidence type="ECO:0000313" key="12">
    <source>
        <dbReference type="Proteomes" id="UP000316598"/>
    </source>
</evidence>
<evidence type="ECO:0000256" key="1">
    <source>
        <dbReference type="ARBA" id="ARBA00004922"/>
    </source>
</evidence>
<name>A0A5C5WVK3_9BACT</name>
<dbReference type="InterPro" id="IPR019734">
    <property type="entry name" value="TPR_rpt"/>
</dbReference>
<keyword evidence="4" id="KW-0328">Glycosyltransferase</keyword>
<evidence type="ECO:0000313" key="11">
    <source>
        <dbReference type="EMBL" id="TWT54747.1"/>
    </source>
</evidence>
<evidence type="ECO:0000256" key="4">
    <source>
        <dbReference type="ARBA" id="ARBA00022676"/>
    </source>
</evidence>
<reference evidence="11 12" key="1">
    <citation type="submission" date="2019-02" db="EMBL/GenBank/DDBJ databases">
        <title>Deep-cultivation of Planctomycetes and their phenomic and genomic characterization uncovers novel biology.</title>
        <authorList>
            <person name="Wiegand S."/>
            <person name="Jogler M."/>
            <person name="Boedeker C."/>
            <person name="Pinto D."/>
            <person name="Vollmers J."/>
            <person name="Rivas-Marin E."/>
            <person name="Kohn T."/>
            <person name="Peeters S.H."/>
            <person name="Heuer A."/>
            <person name="Rast P."/>
            <person name="Oberbeckmann S."/>
            <person name="Bunk B."/>
            <person name="Jeske O."/>
            <person name="Meyerdierks A."/>
            <person name="Storesund J.E."/>
            <person name="Kallscheuer N."/>
            <person name="Luecker S."/>
            <person name="Lage O.M."/>
            <person name="Pohl T."/>
            <person name="Merkel B.J."/>
            <person name="Hornburger P."/>
            <person name="Mueller R.-W."/>
            <person name="Bruemmer F."/>
            <person name="Labrenz M."/>
            <person name="Spormann A.M."/>
            <person name="Op Den Camp H."/>
            <person name="Overmann J."/>
            <person name="Amann R."/>
            <person name="Jetten M.S.M."/>
            <person name="Mascher T."/>
            <person name="Medema M.H."/>
            <person name="Devos D.P."/>
            <person name="Kaster A.-K."/>
            <person name="Ovreas L."/>
            <person name="Rohde M."/>
            <person name="Galperin M.Y."/>
            <person name="Jogler C."/>
        </authorList>
    </citation>
    <scope>NUCLEOTIDE SEQUENCE [LARGE SCALE GENOMIC DNA]</scope>
    <source>
        <strain evidence="11 12">Pla22</strain>
    </source>
</reference>
<organism evidence="11 12">
    <name type="scientific">Rubripirellula amarantea</name>
    <dbReference type="NCBI Taxonomy" id="2527999"/>
    <lineage>
        <taxon>Bacteria</taxon>
        <taxon>Pseudomonadati</taxon>
        <taxon>Planctomycetota</taxon>
        <taxon>Planctomycetia</taxon>
        <taxon>Pirellulales</taxon>
        <taxon>Pirellulaceae</taxon>
        <taxon>Rubripirellula</taxon>
    </lineage>
</organism>
<dbReference type="Pfam" id="PF16261">
    <property type="entry name" value="DUF4915"/>
    <property type="match status" value="1"/>
</dbReference>
<dbReference type="RefSeq" id="WP_146514744.1">
    <property type="nucleotide sequence ID" value="NZ_SJPI01000001.1"/>
</dbReference>
<accession>A0A5C5WVK3</accession>
<feature type="domain" description="O-GlcNAc transferase C-terminal" evidence="9">
    <location>
        <begin position="523"/>
        <end position="681"/>
    </location>
</feature>
<feature type="repeat" description="TPR" evidence="8">
    <location>
        <begin position="383"/>
        <end position="416"/>
    </location>
</feature>
<feature type="domain" description="Conserved hypothetical protein CHP03032" evidence="10">
    <location>
        <begin position="27"/>
        <end position="334"/>
    </location>
</feature>
<dbReference type="EC" id="2.4.1.255" evidence="3"/>
<evidence type="ECO:0000256" key="5">
    <source>
        <dbReference type="ARBA" id="ARBA00022679"/>
    </source>
</evidence>
<dbReference type="Gene3D" id="3.40.50.2000">
    <property type="entry name" value="Glycogen Phosphorylase B"/>
    <property type="match status" value="1"/>
</dbReference>
<dbReference type="PANTHER" id="PTHR44998:SF1">
    <property type="entry name" value="UDP-N-ACETYLGLUCOSAMINE--PEPTIDE N-ACETYLGLUCOSAMINYLTRANSFERASE 110 KDA SUBUNIT"/>
    <property type="match status" value="1"/>
</dbReference>
<dbReference type="AlphaFoldDB" id="A0A5C5WVK3"/>
<proteinExistence type="inferred from homology"/>
<keyword evidence="7 8" id="KW-0802">TPR repeat</keyword>
<dbReference type="SMART" id="SM00028">
    <property type="entry name" value="TPR"/>
    <property type="match status" value="2"/>
</dbReference>
<comment type="pathway">
    <text evidence="1">Protein modification; protein glycosylation.</text>
</comment>
<dbReference type="SUPFAM" id="SSF48452">
    <property type="entry name" value="TPR-like"/>
    <property type="match status" value="1"/>
</dbReference>
<dbReference type="Pfam" id="PF13844">
    <property type="entry name" value="Glyco_transf_41"/>
    <property type="match status" value="2"/>
</dbReference>
<dbReference type="EMBL" id="SJPI01000001">
    <property type="protein sequence ID" value="TWT54747.1"/>
    <property type="molecule type" value="Genomic_DNA"/>
</dbReference>
<dbReference type="Gene3D" id="1.25.40.10">
    <property type="entry name" value="Tetratricopeptide repeat domain"/>
    <property type="match status" value="1"/>
</dbReference>
<dbReference type="InterPro" id="IPR017481">
    <property type="entry name" value="CHP03032"/>
</dbReference>
<evidence type="ECO:0000256" key="8">
    <source>
        <dbReference type="PROSITE-ProRule" id="PRU00339"/>
    </source>
</evidence>
<dbReference type="SUPFAM" id="SSF63829">
    <property type="entry name" value="Calcium-dependent phosphotriesterase"/>
    <property type="match status" value="1"/>
</dbReference>
<gene>
    <name evidence="11" type="ORF">Pla22_23990</name>
</gene>
<dbReference type="SUPFAM" id="SSF53756">
    <property type="entry name" value="UDP-Glycosyltransferase/glycogen phosphorylase"/>
    <property type="match status" value="1"/>
</dbReference>
<dbReference type="Gene3D" id="3.40.50.11380">
    <property type="match status" value="1"/>
</dbReference>
<dbReference type="InterPro" id="IPR011990">
    <property type="entry name" value="TPR-like_helical_dom_sf"/>
</dbReference>
<evidence type="ECO:0000259" key="9">
    <source>
        <dbReference type="Pfam" id="PF13844"/>
    </source>
</evidence>
<evidence type="ECO:0000256" key="2">
    <source>
        <dbReference type="ARBA" id="ARBA00005386"/>
    </source>
</evidence>
<dbReference type="GO" id="GO:0097363">
    <property type="term" value="F:protein O-acetylglucosaminyltransferase activity"/>
    <property type="evidence" value="ECO:0007669"/>
    <property type="project" value="UniProtKB-EC"/>
</dbReference>
<keyword evidence="6" id="KW-0677">Repeat</keyword>
<sequence length="894" mass="99167">MKPNETNDDEIVPPALREVKYEYTPALVDILTHLNTTILVSTYQAGKLLVLGAKDGKLTISFLDYEQPMGLAVSPHRIAVGSRRQMHFLVPAHETQERDSKYDSCYVPRTSFYTGNVHGHDLAWGREGLWVVNTLFSCLSTLHEDYSFVPRWKPPFISQLIDQDRCHLNGMAMVEGEPKFVTAMSQTDTAAGWRPNKANGGVVMEVPSGDVMCSNLSMPHSPRFYSDRLWVLDSGRGAFGYIDQSSGKYQTVEQLPGYTRGLSFAGQFAFVGLSKIRETSVFGGVPIAEKRDELRCGVGVIDLTTGKTVAVFQFHSGVTEIFAVEALRGFSNPLIAGASVDQQEREVWIVPNPNGPIPVVKPSVPLFATPSIDGGSSSGDLSPAQLIDLGNKRQEQGNQPSAMLCYQRALEIDPKCIPALQNLGYLAFNMGEAEKASDVYDRLLAIEPSAINYLLAASVLPVIYDSEAEVQHWRERQLKVLEDLAATGEQVDATKSLVPTCFFAAYKGLNDRDVMQRRAAAVKGTDFTSRQRAERSDNRLRVGFVSAYFRNHTIGRLNIGRLENLSREKIHLSVIYAGREQDEMSERFRATADDYIRLPRDLPSAIATMSELDLDVLAHADVGMDSLTQTLAFSRFAPVQAATWGHPDTTGSTMMDYFISSVGLESENSSEAYSEDLVLLPSLGIQYERPSLPEKHKIRNDLGLSDDANLYGCPQTLFKFHPDFDEILAGILEADPIAELVLLEGRLPEWTHRLRRRFRRTLPEAGKRVRFLPALPHEDFLSLVANVNVLLDPIHFGGGNSSLEALAIETPLVTMRGDYLRSRITSTIYESVDFTDLIAGDAEQYIGLATRVVNDDDFRVNVLRKIRDASKALFDQAGQADELEHCLLTMTKAG</sequence>